<evidence type="ECO:0000256" key="2">
    <source>
        <dbReference type="SAM" id="SignalP"/>
    </source>
</evidence>
<dbReference type="SUPFAM" id="SSF82171">
    <property type="entry name" value="DPP6 N-terminal domain-like"/>
    <property type="match status" value="1"/>
</dbReference>
<dbReference type="Pfam" id="PF10646">
    <property type="entry name" value="Germane"/>
    <property type="match status" value="1"/>
</dbReference>
<feature type="chain" id="PRO_5008705522" evidence="2">
    <location>
        <begin position="20"/>
        <end position="602"/>
    </location>
</feature>
<dbReference type="InterPro" id="IPR019606">
    <property type="entry name" value="GerMN"/>
</dbReference>
<dbReference type="Pfam" id="PF10647">
    <property type="entry name" value="Gmad1"/>
    <property type="match status" value="1"/>
</dbReference>
<evidence type="ECO:0000259" key="4">
    <source>
        <dbReference type="Pfam" id="PF10647"/>
    </source>
</evidence>
<accession>A0A1C4V5H4</accession>
<dbReference type="InterPro" id="IPR018910">
    <property type="entry name" value="LpqB_C"/>
</dbReference>
<sequence length="602" mass="65397">MRNELTLRRRLLTALVAGALLPAALVGCGIPDRTEVQVDGRGPAGEPGTLNGSGSQPPTRSATEDPKQFITEYLDAAAGEREQAYDRVKKFIAKEAQGRLPKKKQSSEVELTVVRLLESPEARLLTNEGNWEVTVRVQQVGVLRADGTLDKPTAPETEYEFKLRRADPGSQGLVITNLPNVLLLSVTALRQYYGTHTIYFWNSDQSQLVPDWRYLPNAVPVERRVTEVVRWLAGGPSEWLAPGVTRVPDGTAPINNATGSDQRWEVNLTMPVADDDRLAKFATQLAWSLPDLEGQLDLKIQNQKRRTIDLEQERAVHPLYPNLRVPERYCVYDGAIHPLAIGSEPVGTVPVDADANRNVVSAALSRAGDEVLAALVVTRSDQKQRLMVGTGPGPVTEFHSSAHVYRSIGRPIWLRSSDRQHPSGLVVADGTLYRFDGAAGMSPLAGMSRAVTAVAASLDGHRIALIMGGALYVAPVSVDGGETNVGTPRPLTTRLTKLTAVDWYADNQLVFAGNDGRQPAIYQTSVDGAVETPLIRDTSAPVSHLAAYPGGPSGPLPSFSYMYQATVAYRNNPVGTKIERSQVRDVADGAKQSDPSVPFFFY</sequence>
<keyword evidence="2" id="KW-0732">Signal</keyword>
<keyword evidence="6" id="KW-1185">Reference proteome</keyword>
<dbReference type="PROSITE" id="PS51257">
    <property type="entry name" value="PROKAR_LIPOPROTEIN"/>
    <property type="match status" value="1"/>
</dbReference>
<evidence type="ECO:0000313" key="6">
    <source>
        <dbReference type="Proteomes" id="UP000199629"/>
    </source>
</evidence>
<feature type="signal peptide" evidence="2">
    <location>
        <begin position="1"/>
        <end position="19"/>
    </location>
</feature>
<feature type="region of interest" description="Disordered" evidence="1">
    <location>
        <begin position="36"/>
        <end position="64"/>
    </location>
</feature>
<name>A0A1C4V5H4_9ACTN</name>
<dbReference type="EMBL" id="FMCS01000002">
    <property type="protein sequence ID" value="SCE79214.1"/>
    <property type="molecule type" value="Genomic_DNA"/>
</dbReference>
<gene>
    <name evidence="5" type="ORF">GA0070214_10241</name>
</gene>
<proteinExistence type="predicted"/>
<evidence type="ECO:0000259" key="3">
    <source>
        <dbReference type="Pfam" id="PF10646"/>
    </source>
</evidence>
<protein>
    <submittedName>
        <fullName evidence="5">Sporulation and spore germination</fullName>
    </submittedName>
</protein>
<dbReference type="Gene3D" id="2.120.10.30">
    <property type="entry name" value="TolB, C-terminal domain"/>
    <property type="match status" value="1"/>
</dbReference>
<organism evidence="5 6">
    <name type="scientific">Micromonospora chaiyaphumensis</name>
    <dbReference type="NCBI Taxonomy" id="307119"/>
    <lineage>
        <taxon>Bacteria</taxon>
        <taxon>Bacillati</taxon>
        <taxon>Actinomycetota</taxon>
        <taxon>Actinomycetes</taxon>
        <taxon>Micromonosporales</taxon>
        <taxon>Micromonosporaceae</taxon>
        <taxon>Micromonospora</taxon>
    </lineage>
</organism>
<dbReference type="InterPro" id="IPR011042">
    <property type="entry name" value="6-blade_b-propeller_TolB-like"/>
</dbReference>
<feature type="domain" description="Lipoprotein LpqB C-terminal" evidence="4">
    <location>
        <begin position="354"/>
        <end position="548"/>
    </location>
</feature>
<reference evidence="6" key="1">
    <citation type="submission" date="2016-06" db="EMBL/GenBank/DDBJ databases">
        <authorList>
            <person name="Varghese N."/>
            <person name="Submissions Spin"/>
        </authorList>
    </citation>
    <scope>NUCLEOTIDE SEQUENCE [LARGE SCALE GENOMIC DNA]</scope>
    <source>
        <strain evidence="6">DSM 45246</strain>
    </source>
</reference>
<feature type="domain" description="GerMN" evidence="3">
    <location>
        <begin position="197"/>
        <end position="295"/>
    </location>
</feature>
<evidence type="ECO:0000256" key="1">
    <source>
        <dbReference type="SAM" id="MobiDB-lite"/>
    </source>
</evidence>
<evidence type="ECO:0000313" key="5">
    <source>
        <dbReference type="EMBL" id="SCE79214.1"/>
    </source>
</evidence>
<feature type="compositionally biased region" description="Polar residues" evidence="1">
    <location>
        <begin position="50"/>
        <end position="61"/>
    </location>
</feature>
<dbReference type="Proteomes" id="UP000199629">
    <property type="component" value="Unassembled WGS sequence"/>
</dbReference>
<dbReference type="AlphaFoldDB" id="A0A1C4V5H4"/>